<reference evidence="3" key="1">
    <citation type="journal article" date="2019" name="Int. J. Syst. Evol. Microbiol.">
        <title>The Global Catalogue of Microorganisms (GCM) 10K type strain sequencing project: providing services to taxonomists for standard genome sequencing and annotation.</title>
        <authorList>
            <consortium name="The Broad Institute Genomics Platform"/>
            <consortium name="The Broad Institute Genome Sequencing Center for Infectious Disease"/>
            <person name="Wu L."/>
            <person name="Ma J."/>
        </authorList>
    </citation>
    <scope>NUCLEOTIDE SEQUENCE [LARGE SCALE GENOMIC DNA]</scope>
    <source>
        <strain evidence="3">CGMCC 1.13718</strain>
    </source>
</reference>
<dbReference type="Gene3D" id="3.30.300.90">
    <property type="entry name" value="BolA-like"/>
    <property type="match status" value="1"/>
</dbReference>
<dbReference type="Proteomes" id="UP001595926">
    <property type="component" value="Unassembled WGS sequence"/>
</dbReference>
<dbReference type="Pfam" id="PF01722">
    <property type="entry name" value="BolA"/>
    <property type="match status" value="1"/>
</dbReference>
<evidence type="ECO:0000256" key="1">
    <source>
        <dbReference type="RuleBase" id="RU003860"/>
    </source>
</evidence>
<evidence type="ECO:0000313" key="3">
    <source>
        <dbReference type="Proteomes" id="UP001595926"/>
    </source>
</evidence>
<gene>
    <name evidence="2" type="ORF">ACFPDQ_02470</name>
</gene>
<evidence type="ECO:0000313" key="2">
    <source>
        <dbReference type="EMBL" id="MFC4891909.1"/>
    </source>
</evidence>
<dbReference type="InterPro" id="IPR002634">
    <property type="entry name" value="BolA"/>
</dbReference>
<dbReference type="EMBL" id="JBHSJH010000001">
    <property type="protein sequence ID" value="MFC4891909.1"/>
    <property type="molecule type" value="Genomic_DNA"/>
</dbReference>
<comment type="similarity">
    <text evidence="1">Belongs to the BolA/IbaG family.</text>
</comment>
<dbReference type="RefSeq" id="WP_119330368.1">
    <property type="nucleotide sequence ID" value="NZ_JBHSJH010000001.1"/>
</dbReference>
<proteinExistence type="inferred from homology"/>
<dbReference type="PIRSF" id="PIRSF003113">
    <property type="entry name" value="BolA"/>
    <property type="match status" value="1"/>
</dbReference>
<comment type="caution">
    <text evidence="2">The sequence shown here is derived from an EMBL/GenBank/DDBJ whole genome shotgun (WGS) entry which is preliminary data.</text>
</comment>
<keyword evidence="3" id="KW-1185">Reference proteome</keyword>
<dbReference type="InterPro" id="IPR036065">
    <property type="entry name" value="BolA-like_sf"/>
</dbReference>
<sequence length="87" mass="10187">MNSSAIATEIKERILEKIDSNAEINIIDETHKHKKHKGFIEGKYHFLIEINSRELNNLSRLKAHQEIYKSLEDLMQHIHALSIKLIN</sequence>
<name>A0ABV9TAH5_9GAMM</name>
<dbReference type="SUPFAM" id="SSF82657">
    <property type="entry name" value="BolA-like"/>
    <property type="match status" value="1"/>
</dbReference>
<accession>A0ABV9TAH5</accession>
<organism evidence="2 3">
    <name type="scientific">Pseudofrancisella aestuarii</name>
    <dbReference type="NCBI Taxonomy" id="2670347"/>
    <lineage>
        <taxon>Bacteria</taxon>
        <taxon>Pseudomonadati</taxon>
        <taxon>Pseudomonadota</taxon>
        <taxon>Gammaproteobacteria</taxon>
        <taxon>Thiotrichales</taxon>
        <taxon>Francisellaceae</taxon>
        <taxon>Pseudofrancisella</taxon>
    </lineage>
</organism>
<protein>
    <submittedName>
        <fullName evidence="2">BolA family protein</fullName>
    </submittedName>
</protein>